<sequence>MAPLKLGWKSKEVYLNNQLITPQSSKDNELAYIHHLMTSVPSNYKDEEDITLMIHDTPQHFNSVVGMLDGANTVNHGYNKRYVPTSFDFKVVLTRLEKTKMMMGVEAECALHEIRITDLKLCAPMLKPSAQLSAAINELMIQKNEEVRFYRTGYRYVAKPIQVNTRHIQHKDLFNGARPGRLITKVVPQTVYNGAHTLNPNLISFPTFDYLAVSINKSIIPPVYRNSQDVYMALQQNLDRRYSEMPFSHADCVTSYGIIVNDLIANKDGFDQVLPNSTSGNFGIELHFTANTTVAQQLICVGEFRNQLSIGYGTQARLKYNF</sequence>
<comment type="caution">
    <text evidence="1">The sequence shown here is derived from an EMBL/GenBank/DDBJ whole genome shotgun (WGS) entry which is preliminary data.</text>
</comment>
<name>A0A7D9EBP8_PARCT</name>
<accession>A0A7D9EBP8</accession>
<reference evidence="1" key="1">
    <citation type="submission" date="2020-04" db="EMBL/GenBank/DDBJ databases">
        <authorList>
            <person name="Alioto T."/>
            <person name="Alioto T."/>
            <person name="Gomez Garrido J."/>
        </authorList>
    </citation>
    <scope>NUCLEOTIDE SEQUENCE</scope>
    <source>
        <strain evidence="1">A484AB</strain>
    </source>
</reference>
<evidence type="ECO:0000313" key="2">
    <source>
        <dbReference type="Proteomes" id="UP001152795"/>
    </source>
</evidence>
<organism evidence="1 2">
    <name type="scientific">Paramuricea clavata</name>
    <name type="common">Red gorgonian</name>
    <name type="synonym">Violescent sea-whip</name>
    <dbReference type="NCBI Taxonomy" id="317549"/>
    <lineage>
        <taxon>Eukaryota</taxon>
        <taxon>Metazoa</taxon>
        <taxon>Cnidaria</taxon>
        <taxon>Anthozoa</taxon>
        <taxon>Octocorallia</taxon>
        <taxon>Malacalcyonacea</taxon>
        <taxon>Plexauridae</taxon>
        <taxon>Paramuricea</taxon>
    </lineage>
</organism>
<evidence type="ECO:0000313" key="1">
    <source>
        <dbReference type="EMBL" id="CAB4006573.1"/>
    </source>
</evidence>
<dbReference type="EMBL" id="CACRXK020005543">
    <property type="protein sequence ID" value="CAB4006573.1"/>
    <property type="molecule type" value="Genomic_DNA"/>
</dbReference>
<keyword evidence="2" id="KW-1185">Reference proteome</keyword>
<dbReference type="Proteomes" id="UP001152795">
    <property type="component" value="Unassembled WGS sequence"/>
</dbReference>
<proteinExistence type="predicted"/>
<dbReference type="AlphaFoldDB" id="A0A7D9EBP8"/>
<protein>
    <submittedName>
        <fullName evidence="1">Uncharacterized protein</fullName>
    </submittedName>
</protein>
<gene>
    <name evidence="1" type="ORF">PACLA_8A025281</name>
</gene>